<dbReference type="EMBL" id="CZPT02000043">
    <property type="protein sequence ID" value="SCU64314.1"/>
    <property type="molecule type" value="Genomic_DNA"/>
</dbReference>
<dbReference type="SUPFAM" id="SSF51735">
    <property type="entry name" value="NAD(P)-binding Rossmann-fold domains"/>
    <property type="match status" value="1"/>
</dbReference>
<keyword evidence="2" id="KW-1185">Reference proteome</keyword>
<dbReference type="GO" id="GO:0005737">
    <property type="term" value="C:cytoplasm"/>
    <property type="evidence" value="ECO:0007669"/>
    <property type="project" value="TreeGrafter"/>
</dbReference>
<reference evidence="1" key="1">
    <citation type="submission" date="2016-09" db="EMBL/GenBank/DDBJ databases">
        <authorList>
            <person name="Hebert L."/>
            <person name="Moumen B."/>
        </authorList>
    </citation>
    <scope>NUCLEOTIDE SEQUENCE [LARGE SCALE GENOMIC DNA]</scope>
    <source>
        <strain evidence="1">OVI</strain>
    </source>
</reference>
<evidence type="ECO:0000313" key="2">
    <source>
        <dbReference type="Proteomes" id="UP000195570"/>
    </source>
</evidence>
<accession>A0A1G4HYD5</accession>
<dbReference type="GeneID" id="92380316"/>
<gene>
    <name evidence="1" type="ORF">TEOVI_000638200</name>
</gene>
<organism evidence="1 2">
    <name type="scientific">Trypanosoma equiperdum</name>
    <dbReference type="NCBI Taxonomy" id="5694"/>
    <lineage>
        <taxon>Eukaryota</taxon>
        <taxon>Discoba</taxon>
        <taxon>Euglenozoa</taxon>
        <taxon>Kinetoplastea</taxon>
        <taxon>Metakinetoplastina</taxon>
        <taxon>Trypanosomatida</taxon>
        <taxon>Trypanosomatidae</taxon>
        <taxon>Trypanosoma</taxon>
    </lineage>
</organism>
<comment type="caution">
    <text evidence="1">The sequence shown here is derived from an EMBL/GenBank/DDBJ whole genome shotgun (WGS) entry which is preliminary data.</text>
</comment>
<dbReference type="GO" id="GO:0051170">
    <property type="term" value="P:import into nucleus"/>
    <property type="evidence" value="ECO:0007669"/>
    <property type="project" value="TreeGrafter"/>
</dbReference>
<evidence type="ECO:0008006" key="3">
    <source>
        <dbReference type="Google" id="ProtNLM"/>
    </source>
</evidence>
<dbReference type="Proteomes" id="UP000195570">
    <property type="component" value="Unassembled WGS sequence"/>
</dbReference>
<dbReference type="PANTHER" id="PTHR14097:SF7">
    <property type="entry name" value="OXIDOREDUCTASE HTATIP2"/>
    <property type="match status" value="1"/>
</dbReference>
<sequence>MSLLVAGATGAIGRRVVFEALRREEFIRVVALTRSCPSEDVAAFFGFSLEGINGYKTEKEASSLLTRGQIARLHTVTFDWEDFCRFWEEQRENADKTHRKTESSAEVRYRDIFSGHTYVAMCLGTTRRDAGSATKFKRCDYDYVVAFAEAVKRFSGSTLLNYAQVSAQLANKNSCFLYPQTKGRADASVEELQLSRLSIYRPGLLDRAEKTRAVEKIAKWFVRGLPVETCGKAIVIDFLHCSDVVATEAETSTSSVHCAGKKQELSQRSGVVCYFGNNEIIKEASALSTP</sequence>
<dbReference type="AlphaFoldDB" id="A0A1G4HYD5"/>
<proteinExistence type="predicted"/>
<protein>
    <recommendedName>
        <fullName evidence="3">NAD(P)-binding domain-containing protein</fullName>
    </recommendedName>
</protein>
<name>A0A1G4HYD5_TRYEQ</name>
<dbReference type="Gene3D" id="3.40.50.720">
    <property type="entry name" value="NAD(P)-binding Rossmann-like Domain"/>
    <property type="match status" value="1"/>
</dbReference>
<dbReference type="PANTHER" id="PTHR14097">
    <property type="entry name" value="OXIDOREDUCTASE HTATIP2"/>
    <property type="match status" value="1"/>
</dbReference>
<dbReference type="VEuPathDB" id="TriTrypDB:TEOVI_000638200"/>
<dbReference type="InterPro" id="IPR036291">
    <property type="entry name" value="NAD(P)-bd_dom_sf"/>
</dbReference>
<evidence type="ECO:0000313" key="1">
    <source>
        <dbReference type="EMBL" id="SCU64314.1"/>
    </source>
</evidence>
<dbReference type="RefSeq" id="XP_067076094.1">
    <property type="nucleotide sequence ID" value="XM_067219993.1"/>
</dbReference>